<gene>
    <name evidence="3" type="ORF">HHL22_01415</name>
</gene>
<evidence type="ECO:0000259" key="2">
    <source>
        <dbReference type="Pfam" id="PF09557"/>
    </source>
</evidence>
<comment type="caution">
    <text evidence="3">The sequence shown here is derived from an EMBL/GenBank/DDBJ whole genome shotgun (WGS) entry which is preliminary data.</text>
</comment>
<dbReference type="RefSeq" id="WP_169529187.1">
    <property type="nucleotide sequence ID" value="NZ_JABBGH010000001.1"/>
</dbReference>
<evidence type="ECO:0000313" key="4">
    <source>
        <dbReference type="Proteomes" id="UP000559626"/>
    </source>
</evidence>
<dbReference type="EMBL" id="JABBGH010000001">
    <property type="protein sequence ID" value="NML63853.1"/>
    <property type="molecule type" value="Genomic_DNA"/>
</dbReference>
<evidence type="ECO:0000313" key="3">
    <source>
        <dbReference type="EMBL" id="NML63853.1"/>
    </source>
</evidence>
<dbReference type="AlphaFoldDB" id="A0A7Y0FKM0"/>
<dbReference type="InterPro" id="IPR019060">
    <property type="entry name" value="DUF2382"/>
</dbReference>
<feature type="domain" description="DUF2382" evidence="2">
    <location>
        <begin position="155"/>
        <end position="263"/>
    </location>
</feature>
<dbReference type="Pfam" id="PF09557">
    <property type="entry name" value="DUF2382"/>
    <property type="match status" value="1"/>
</dbReference>
<dbReference type="Proteomes" id="UP000559626">
    <property type="component" value="Unassembled WGS sequence"/>
</dbReference>
<sequence length="277" mass="29999">MKNQTVVGIFNTADEAKQAVQKLSTAGFERNYVDISQAVPGTSPSGTTGTQPSQHDDNDGISGFFSSLFGGDDDEARTYAEVARSGHSVVTVHVDTAEQAHRAADILDDAGALDVNSKAAEYGLQKNYAAGQDDNQRNQATQAAQDKADGMTAKVIEEKLEVGKRTEQTGGVRLRSRIVEKPVEASVRLREEHVTVQRTPVNRPATEADFKAFKEGDLTVTESAERAVVAKEAHVVEEVLLGKNVTEREETIHETVRNTEVDVEQIPANQQGNPKQS</sequence>
<keyword evidence="4" id="KW-1185">Reference proteome</keyword>
<name>A0A7Y0FKM0_9BACT</name>
<accession>A0A7Y0FKM0</accession>
<dbReference type="InterPro" id="IPR052967">
    <property type="entry name" value="Stress_Response_Assoc"/>
</dbReference>
<organism evidence="3 4">
    <name type="scientific">Hymenobacter polaris</name>
    <dbReference type="NCBI Taxonomy" id="2682546"/>
    <lineage>
        <taxon>Bacteria</taxon>
        <taxon>Pseudomonadati</taxon>
        <taxon>Bacteroidota</taxon>
        <taxon>Cytophagia</taxon>
        <taxon>Cytophagales</taxon>
        <taxon>Hymenobacteraceae</taxon>
        <taxon>Hymenobacter</taxon>
    </lineage>
</organism>
<reference evidence="3 4" key="1">
    <citation type="submission" date="2020-04" db="EMBL/GenBank/DDBJ databases">
        <title>Hymenobacter polaris sp. nov., isolated from Arctic soil.</title>
        <authorList>
            <person name="Dahal R.H."/>
        </authorList>
    </citation>
    <scope>NUCLEOTIDE SEQUENCE [LARGE SCALE GENOMIC DNA]</scope>
    <source>
        <strain evidence="3 4">RP-2-7</strain>
    </source>
</reference>
<feature type="region of interest" description="Disordered" evidence="1">
    <location>
        <begin position="37"/>
        <end position="67"/>
    </location>
</feature>
<evidence type="ECO:0000256" key="1">
    <source>
        <dbReference type="SAM" id="MobiDB-lite"/>
    </source>
</evidence>
<dbReference type="PANTHER" id="PTHR38463">
    <property type="entry name" value="STRESS RESPONSE PROTEIN YSNF"/>
    <property type="match status" value="1"/>
</dbReference>
<dbReference type="PANTHER" id="PTHR38463:SF1">
    <property type="entry name" value="STRESS RESPONSE PROTEIN YSNF"/>
    <property type="match status" value="1"/>
</dbReference>
<feature type="compositionally biased region" description="Low complexity" evidence="1">
    <location>
        <begin position="40"/>
        <end position="53"/>
    </location>
</feature>
<proteinExistence type="predicted"/>
<protein>
    <submittedName>
        <fullName evidence="3">YsnF/AvaK domain-containing protein</fullName>
    </submittedName>
</protein>